<dbReference type="GO" id="GO:0008270">
    <property type="term" value="F:zinc ion binding"/>
    <property type="evidence" value="ECO:0007669"/>
    <property type="project" value="UniProtKB-KW"/>
</dbReference>
<keyword evidence="2 4" id="KW-0863">Zinc-finger</keyword>
<dbReference type="InterPro" id="IPR001841">
    <property type="entry name" value="Znf_RING"/>
</dbReference>
<evidence type="ECO:0000313" key="6">
    <source>
        <dbReference type="EMBL" id="CAD8097808.1"/>
    </source>
</evidence>
<dbReference type="EMBL" id="CAJJDM010000108">
    <property type="protein sequence ID" value="CAD8097808.1"/>
    <property type="molecule type" value="Genomic_DNA"/>
</dbReference>
<organism evidence="6 7">
    <name type="scientific">Paramecium primaurelia</name>
    <dbReference type="NCBI Taxonomy" id="5886"/>
    <lineage>
        <taxon>Eukaryota</taxon>
        <taxon>Sar</taxon>
        <taxon>Alveolata</taxon>
        <taxon>Ciliophora</taxon>
        <taxon>Intramacronucleata</taxon>
        <taxon>Oligohymenophorea</taxon>
        <taxon>Peniculida</taxon>
        <taxon>Parameciidae</taxon>
        <taxon>Paramecium</taxon>
    </lineage>
</organism>
<sequence length="882" mass="103927">MYQIIPISDTIKSRYPQLKDYYLCQFLGENLQSAIICSILHYLLNRRLSKSLEYFKSPRINYKQQQSQEIAKMLKDSMQMENPIQNFYEKLLIFDKDNLMTEVLLQDFCYSYQLTQNGQISLNSLADFLNLNIKIIPQFNILGRGNSNLIIIQDNEEYYFIIPEPQFQLETQVICFNCSRNVYVFMKPYCDHQICWNCLLKENQQCQMDDFRCRCGQVVLKQQIEQFQNEISSIAKTNHFNLLLEQFYHQQSSNLVLRKSTIRTSKIKQLNESIAEQITASEIQASFLNETTRVLEQLEEVCCKCNKESNKPYFYLSNCTHKYCIDCISQEFSFNNCGGCYCVACPNKISRKEYEQYLQQINIDKKNIQVLSLQKGNTNNKCNNCHKIFSILLFSIANCKHNFCDTCLEQLLDVNYFLDYYCTVINCNGTFKKQDYEKFKQEFRQQVQISYSELENSCNQVSWDFNQLNESKLCLQQFCNSQSEIKHQTCSNCKNPNQKSKTITETNSTKITLHDEQEINLNWSLLIDRCQQCLKQSQYQLFQVPLCNHKFCNSCIQNSIQNKQKDQKCLYKQCKSIFTKRSYQNYYNNLLLDNEIINTNNIIQNQQQIVNQKLIPQSDHLNQQLQKKNQINLTYNFNALAKSSTNSTTDLQYCSFCNTQSENDQIFVIKCGHQICIRCSLRLKGENFRCSKCLTLFDNIKFKWFKQQCKHKCDNCQKIFPVDQILPNLTCKHFFCYYCLQSIYEDKKTIYCCVKSCNKIFNSDHILQFLKDLKLKEVDQNKDIHNNALQIQNNNFVTKQQLIQPNSSSNAVITTASLSIQSNQTKYKKDVQEIKEIQSCMICNSDFDDYNQPVHFACNFHIIGICCILKNYHFCYICDKLK</sequence>
<keyword evidence="1" id="KW-0479">Metal-binding</keyword>
<keyword evidence="7" id="KW-1185">Reference proteome</keyword>
<protein>
    <recommendedName>
        <fullName evidence="5">RING-type domain-containing protein</fullName>
    </recommendedName>
</protein>
<name>A0A8S1P488_PARPR</name>
<dbReference type="PROSITE" id="PS50089">
    <property type="entry name" value="ZF_RING_2"/>
    <property type="match status" value="1"/>
</dbReference>
<evidence type="ECO:0000259" key="5">
    <source>
        <dbReference type="PROSITE" id="PS50089"/>
    </source>
</evidence>
<proteinExistence type="predicted"/>
<reference evidence="6" key="1">
    <citation type="submission" date="2021-01" db="EMBL/GenBank/DDBJ databases">
        <authorList>
            <consortium name="Genoscope - CEA"/>
            <person name="William W."/>
        </authorList>
    </citation>
    <scope>NUCLEOTIDE SEQUENCE</scope>
</reference>
<dbReference type="SMART" id="SM00184">
    <property type="entry name" value="RING"/>
    <property type="match status" value="6"/>
</dbReference>
<accession>A0A8S1P488</accession>
<keyword evidence="3" id="KW-0862">Zinc</keyword>
<evidence type="ECO:0000256" key="4">
    <source>
        <dbReference type="PROSITE-ProRule" id="PRU00175"/>
    </source>
</evidence>
<dbReference type="AlphaFoldDB" id="A0A8S1P488"/>
<evidence type="ECO:0000256" key="1">
    <source>
        <dbReference type="ARBA" id="ARBA00022723"/>
    </source>
</evidence>
<dbReference type="Proteomes" id="UP000688137">
    <property type="component" value="Unassembled WGS sequence"/>
</dbReference>
<dbReference type="PROSITE" id="PS00518">
    <property type="entry name" value="ZF_RING_1"/>
    <property type="match status" value="5"/>
</dbReference>
<dbReference type="InterPro" id="IPR017907">
    <property type="entry name" value="Znf_RING_CS"/>
</dbReference>
<evidence type="ECO:0000313" key="7">
    <source>
        <dbReference type="Proteomes" id="UP000688137"/>
    </source>
</evidence>
<evidence type="ECO:0000256" key="3">
    <source>
        <dbReference type="ARBA" id="ARBA00022833"/>
    </source>
</evidence>
<gene>
    <name evidence="6" type="ORF">PPRIM_AZ9-3.1.T1050046</name>
</gene>
<comment type="caution">
    <text evidence="6">The sequence shown here is derived from an EMBL/GenBank/DDBJ whole genome shotgun (WGS) entry which is preliminary data.</text>
</comment>
<dbReference type="OMA" id="HIIGICC"/>
<feature type="domain" description="RING-type" evidence="5">
    <location>
        <begin position="654"/>
        <end position="693"/>
    </location>
</feature>
<evidence type="ECO:0000256" key="2">
    <source>
        <dbReference type="ARBA" id="ARBA00022771"/>
    </source>
</evidence>